<evidence type="ECO:0000313" key="3">
    <source>
        <dbReference type="Proteomes" id="UP000500767"/>
    </source>
</evidence>
<keyword evidence="3" id="KW-1185">Reference proteome</keyword>
<protein>
    <submittedName>
        <fullName evidence="2">Nucleotidyltransferase domain-containing protein</fullName>
    </submittedName>
</protein>
<accession>A0A6M8I039</accession>
<dbReference type="Pfam" id="PF01909">
    <property type="entry name" value="NTP_transf_2"/>
    <property type="match status" value="1"/>
</dbReference>
<keyword evidence="2" id="KW-0808">Transferase</keyword>
<keyword evidence="2" id="KW-0614">Plasmid</keyword>
<dbReference type="EMBL" id="CP053711">
    <property type="protein sequence ID" value="QKE93787.1"/>
    <property type="molecule type" value="Genomic_DNA"/>
</dbReference>
<name>A0A6M8I039_9PROT</name>
<sequence length="214" mass="24556">MMSGPNHPEQQQELLDRLCAYLRERFSCETVILYGSRARGDWDHASDIDVIAFGNAGETPHIAHRWEDLFLDLFLYPPRTSPTSDWLRINDGQVLFQNETDGDDALATTRAMFSLGPEQMSEADRQTTKLWLDKMLSRAEKGDAEGDYRRHWLLKEMLEIYFNLRGRWYLGPKKSFAVLRDESPTHFDLLRRAIAPDAGLTELRAAIEVVKGPG</sequence>
<evidence type="ECO:0000313" key="2">
    <source>
        <dbReference type="EMBL" id="QKE93787.1"/>
    </source>
</evidence>
<geneLocation type="plasmid" evidence="2 3">
    <name>unnamed4</name>
</geneLocation>
<organism evidence="2 3">
    <name type="scientific">Lichenicola cladoniae</name>
    <dbReference type="NCBI Taxonomy" id="1484109"/>
    <lineage>
        <taxon>Bacteria</taxon>
        <taxon>Pseudomonadati</taxon>
        <taxon>Pseudomonadota</taxon>
        <taxon>Alphaproteobacteria</taxon>
        <taxon>Acetobacterales</taxon>
        <taxon>Acetobacteraceae</taxon>
        <taxon>Lichenicola</taxon>
    </lineage>
</organism>
<reference evidence="2 3" key="1">
    <citation type="journal article" date="2014" name="World J. Microbiol. Biotechnol.">
        <title>Biodiversity and physiological characteristics of Antarctic and Arctic lichens-associated bacteria.</title>
        <authorList>
            <person name="Lee Y.M."/>
            <person name="Kim E.H."/>
            <person name="Lee H.K."/>
            <person name="Hong S.G."/>
        </authorList>
    </citation>
    <scope>NUCLEOTIDE SEQUENCE [LARGE SCALE GENOMIC DNA]</scope>
    <source>
        <strain evidence="2 3">PAMC 26569</strain>
        <plasmid evidence="2">unnamed4</plasmid>
    </source>
</reference>
<dbReference type="KEGG" id="lck:HN018_27075"/>
<dbReference type="RefSeq" id="WP_171837723.1">
    <property type="nucleotide sequence ID" value="NZ_CP053711.1"/>
</dbReference>
<dbReference type="AlphaFoldDB" id="A0A6M8I039"/>
<dbReference type="InterPro" id="IPR002934">
    <property type="entry name" value="Polymerase_NTP_transf_dom"/>
</dbReference>
<proteinExistence type="predicted"/>
<dbReference type="Gene3D" id="3.30.460.10">
    <property type="entry name" value="Beta Polymerase, domain 2"/>
    <property type="match status" value="1"/>
</dbReference>
<dbReference type="GO" id="GO:0016779">
    <property type="term" value="F:nucleotidyltransferase activity"/>
    <property type="evidence" value="ECO:0007669"/>
    <property type="project" value="InterPro"/>
</dbReference>
<evidence type="ECO:0000259" key="1">
    <source>
        <dbReference type="Pfam" id="PF01909"/>
    </source>
</evidence>
<dbReference type="InterPro" id="IPR043519">
    <property type="entry name" value="NT_sf"/>
</dbReference>
<dbReference type="Proteomes" id="UP000500767">
    <property type="component" value="Plasmid unnamed4"/>
</dbReference>
<gene>
    <name evidence="2" type="ORF">HN018_27075</name>
</gene>
<dbReference type="CDD" id="cd05403">
    <property type="entry name" value="NT_KNTase_like"/>
    <property type="match status" value="1"/>
</dbReference>
<feature type="domain" description="Polymerase nucleotidyl transferase" evidence="1">
    <location>
        <begin position="18"/>
        <end position="57"/>
    </location>
</feature>
<dbReference type="SUPFAM" id="SSF81301">
    <property type="entry name" value="Nucleotidyltransferase"/>
    <property type="match status" value="1"/>
</dbReference>